<dbReference type="Proteomes" id="UP000198531">
    <property type="component" value="Unassembled WGS sequence"/>
</dbReference>
<sequence>MSSEDDDTGGYVHRPDGTAGSDAGYEEPEPAGFGTRGWGLVAVLVLCTLVVPGIIYLDPSVFASLGIPYTVALLVLPLLPAGILGLTAVWSMTGATNGGDEDD</sequence>
<feature type="transmembrane region" description="Helical" evidence="2">
    <location>
        <begin position="69"/>
        <end position="90"/>
    </location>
</feature>
<evidence type="ECO:0000313" key="3">
    <source>
        <dbReference type="EMBL" id="SFR57956.1"/>
    </source>
</evidence>
<keyword evidence="2" id="KW-0472">Membrane</keyword>
<feature type="transmembrane region" description="Helical" evidence="2">
    <location>
        <begin position="37"/>
        <end position="57"/>
    </location>
</feature>
<gene>
    <name evidence="3" type="ORF">SAMN04487947_2504</name>
</gene>
<feature type="region of interest" description="Disordered" evidence="1">
    <location>
        <begin position="1"/>
        <end position="28"/>
    </location>
</feature>
<dbReference type="InterPro" id="IPR058283">
    <property type="entry name" value="DUF7977"/>
</dbReference>
<keyword evidence="4" id="KW-1185">Reference proteome</keyword>
<keyword evidence="2" id="KW-0812">Transmembrane</keyword>
<dbReference type="Pfam" id="PF25932">
    <property type="entry name" value="DUF7977"/>
    <property type="match status" value="1"/>
</dbReference>
<dbReference type="STRING" id="553469.SAMN04487947_2504"/>
<dbReference type="OrthoDB" id="205781at2157"/>
<keyword evidence="2" id="KW-1133">Transmembrane helix</keyword>
<evidence type="ECO:0000256" key="2">
    <source>
        <dbReference type="SAM" id="Phobius"/>
    </source>
</evidence>
<evidence type="ECO:0000256" key="1">
    <source>
        <dbReference type="SAM" id="MobiDB-lite"/>
    </source>
</evidence>
<dbReference type="AlphaFoldDB" id="A0A1I6HU25"/>
<dbReference type="EMBL" id="FOYT01000002">
    <property type="protein sequence ID" value="SFR57956.1"/>
    <property type="molecule type" value="Genomic_DNA"/>
</dbReference>
<protein>
    <submittedName>
        <fullName evidence="3">Uncharacterized protein</fullName>
    </submittedName>
</protein>
<name>A0A1I6HU25_9EURY</name>
<dbReference type="RefSeq" id="WP_089808082.1">
    <property type="nucleotide sequence ID" value="NZ_FOYT01000002.1"/>
</dbReference>
<proteinExistence type="predicted"/>
<evidence type="ECO:0000313" key="4">
    <source>
        <dbReference type="Proteomes" id="UP000198531"/>
    </source>
</evidence>
<reference evidence="4" key="1">
    <citation type="submission" date="2016-10" db="EMBL/GenBank/DDBJ databases">
        <authorList>
            <person name="Varghese N."/>
            <person name="Submissions S."/>
        </authorList>
    </citation>
    <scope>NUCLEOTIDE SEQUENCE [LARGE SCALE GENOMIC DNA]</scope>
    <source>
        <strain evidence="4">CGMCC 1.7736</strain>
    </source>
</reference>
<accession>A0A1I6HU25</accession>
<organism evidence="3 4">
    <name type="scientific">Halogeometricum rufum</name>
    <dbReference type="NCBI Taxonomy" id="553469"/>
    <lineage>
        <taxon>Archaea</taxon>
        <taxon>Methanobacteriati</taxon>
        <taxon>Methanobacteriota</taxon>
        <taxon>Stenosarchaea group</taxon>
        <taxon>Halobacteria</taxon>
        <taxon>Halobacteriales</taxon>
        <taxon>Haloferacaceae</taxon>
        <taxon>Halogeometricum</taxon>
    </lineage>
</organism>